<evidence type="ECO:0000256" key="3">
    <source>
        <dbReference type="ARBA" id="ARBA00035643"/>
    </source>
</evidence>
<keyword evidence="1" id="KW-0304">Gas vesicle</keyword>
<evidence type="ECO:0000256" key="2">
    <source>
        <dbReference type="ARBA" id="ARBA00035108"/>
    </source>
</evidence>
<evidence type="ECO:0000313" key="5">
    <source>
        <dbReference type="Proteomes" id="UP001551482"/>
    </source>
</evidence>
<protein>
    <submittedName>
        <fullName evidence="4">GvpL/GvpF family gas vesicle protein</fullName>
    </submittedName>
</protein>
<sequence>MATYVYAVVRAGHALPTGAAGVGGSGRLRILRAEDDTASVAAVVGDAPEDLRARRRDLAAHHEVLTELAEHGPVLPLQFGTVVRSDGDVAHHLAEHAAGYREALTRIAGKTELNVKAELDLDAVLGDIVATEPDILALRERTRTGGSYEDQLQLGEKVAAATARYAAAIEERVVEVLAPYAVAYRPGPSLEGHAANISFLVQETGVAAFAAAVDGLRGDIGPGVELRCTGPLPTYSFASPEVAV</sequence>
<dbReference type="Pfam" id="PF06386">
    <property type="entry name" value="GvpL_GvpF"/>
    <property type="match status" value="1"/>
</dbReference>
<dbReference type="EMBL" id="JBEZFP010000258">
    <property type="protein sequence ID" value="MEU8140177.1"/>
    <property type="molecule type" value="Genomic_DNA"/>
</dbReference>
<organism evidence="4 5">
    <name type="scientific">Streptodolium elevatio</name>
    <dbReference type="NCBI Taxonomy" id="3157996"/>
    <lineage>
        <taxon>Bacteria</taxon>
        <taxon>Bacillati</taxon>
        <taxon>Actinomycetota</taxon>
        <taxon>Actinomycetes</taxon>
        <taxon>Kitasatosporales</taxon>
        <taxon>Streptomycetaceae</taxon>
        <taxon>Streptodolium</taxon>
    </lineage>
</organism>
<evidence type="ECO:0000256" key="1">
    <source>
        <dbReference type="ARBA" id="ARBA00022987"/>
    </source>
</evidence>
<dbReference type="Proteomes" id="UP001551482">
    <property type="component" value="Unassembled WGS sequence"/>
</dbReference>
<comment type="similarity">
    <text evidence="3">Belongs to the gas vesicle GvpF/GvpL family.</text>
</comment>
<dbReference type="InterPro" id="IPR009430">
    <property type="entry name" value="GvpL/GvpF"/>
</dbReference>
<reference evidence="4 5" key="1">
    <citation type="submission" date="2024-06" db="EMBL/GenBank/DDBJ databases">
        <title>The Natural Products Discovery Center: Release of the First 8490 Sequenced Strains for Exploring Actinobacteria Biosynthetic Diversity.</title>
        <authorList>
            <person name="Kalkreuter E."/>
            <person name="Kautsar S.A."/>
            <person name="Yang D."/>
            <person name="Bader C.D."/>
            <person name="Teijaro C.N."/>
            <person name="Fluegel L."/>
            <person name="Davis C.M."/>
            <person name="Simpson J.R."/>
            <person name="Lauterbach L."/>
            <person name="Steele A.D."/>
            <person name="Gui C."/>
            <person name="Meng S."/>
            <person name="Li G."/>
            <person name="Viehrig K."/>
            <person name="Ye F."/>
            <person name="Su P."/>
            <person name="Kiefer A.F."/>
            <person name="Nichols A."/>
            <person name="Cepeda A.J."/>
            <person name="Yan W."/>
            <person name="Fan B."/>
            <person name="Jiang Y."/>
            <person name="Adhikari A."/>
            <person name="Zheng C.-J."/>
            <person name="Schuster L."/>
            <person name="Cowan T.M."/>
            <person name="Smanski M.J."/>
            <person name="Chevrette M.G."/>
            <person name="De Carvalho L.P.S."/>
            <person name="Shen B."/>
        </authorList>
    </citation>
    <scope>NUCLEOTIDE SEQUENCE [LARGE SCALE GENOMIC DNA]</scope>
    <source>
        <strain evidence="4 5">NPDC048946</strain>
    </source>
</reference>
<dbReference type="PANTHER" id="PTHR36852">
    <property type="entry name" value="PROTEIN GVPL 2"/>
    <property type="match status" value="1"/>
</dbReference>
<comment type="subcellular location">
    <subcellularLocation>
        <location evidence="2">Gas vesicle</location>
    </subcellularLocation>
</comment>
<gene>
    <name evidence="4" type="ORF">AB0C36_42680</name>
</gene>
<keyword evidence="5" id="KW-1185">Reference proteome</keyword>
<evidence type="ECO:0000313" key="4">
    <source>
        <dbReference type="EMBL" id="MEU8140177.1"/>
    </source>
</evidence>
<comment type="caution">
    <text evidence="4">The sequence shown here is derived from an EMBL/GenBank/DDBJ whole genome shotgun (WGS) entry which is preliminary data.</text>
</comment>
<name>A0ABV3DWP2_9ACTN</name>
<accession>A0ABV3DWP2</accession>
<dbReference type="RefSeq" id="WP_358365083.1">
    <property type="nucleotide sequence ID" value="NZ_JBEZFP010000258.1"/>
</dbReference>
<proteinExistence type="inferred from homology"/>
<dbReference type="PANTHER" id="PTHR36852:SF1">
    <property type="entry name" value="PROTEIN GVPL 2"/>
    <property type="match status" value="1"/>
</dbReference>